<protein>
    <submittedName>
        <fullName evidence="1">Uncharacterized protein</fullName>
    </submittedName>
</protein>
<accession>U6KLL7</accession>
<reference evidence="1" key="2">
    <citation type="submission" date="2013-10" db="EMBL/GenBank/DDBJ databases">
        <authorList>
            <person name="Aslett M."/>
        </authorList>
    </citation>
    <scope>NUCLEOTIDE SEQUENCE [LARGE SCALE GENOMIC DNA]</scope>
    <source>
        <strain evidence="1">Houghton</strain>
    </source>
</reference>
<evidence type="ECO:0000313" key="1">
    <source>
        <dbReference type="EMBL" id="CDJ38977.1"/>
    </source>
</evidence>
<dbReference type="VEuPathDB" id="ToxoDB:ETH_00029180"/>
<sequence length="536" mass="61953">MPAIGLYCTAAAIRASRLCRLDGSFLREGRGLLSGCRATERREACAFNQRCAEARAGSDASSAWGSANAGTLFQCRHVRRAFSTAPKLDDNTVTAMHGGDFERLRVARLLRRYQMLRPEDRMRLEHEHRREGGSFMGKWQELRAQGIDNQLQSWEAEKREREEQQERTLRLRDIYKPAHLRRRKRKVKRVQQSEEQAPPVVAANFTEEAQTLSLVEDAYKAEVYEEICARLSREWETRDHLSDSFVDILEEALRHDLMDQSRPTLVNEFTDFDNPYMLKRQALKRLLEERGTRNALDESMIDKYLDKRPDLLKLRLAVSRLIEAKLPPEVVEPLVAFHGITCYNFDKRTRLGQKVNAVLKAVNSVDCELDQVLQSLEENRRSDMIHEFHPFRNHFGFVSAVPTGTAGSILMGREESGTDKELRMIRYPTLQRVAHTLPKDAKYRAIVAHAIRVLERSRGWDFKDKLKAVSTLIEVYNHLPPSATYERKLDEAFPVLRKPGMTRQTKSRNSVFCRGLRYIRSLSTQKPLSMRLAKKK</sequence>
<dbReference type="OrthoDB" id="416353at2759"/>
<evidence type="ECO:0000313" key="2">
    <source>
        <dbReference type="Proteomes" id="UP000030747"/>
    </source>
</evidence>
<proteinExistence type="predicted"/>
<organism evidence="1 2">
    <name type="scientific">Eimeria tenella</name>
    <name type="common">Coccidian parasite</name>
    <dbReference type="NCBI Taxonomy" id="5802"/>
    <lineage>
        <taxon>Eukaryota</taxon>
        <taxon>Sar</taxon>
        <taxon>Alveolata</taxon>
        <taxon>Apicomplexa</taxon>
        <taxon>Conoidasida</taxon>
        <taxon>Coccidia</taxon>
        <taxon>Eucoccidiorida</taxon>
        <taxon>Eimeriorina</taxon>
        <taxon>Eimeriidae</taxon>
        <taxon>Eimeria</taxon>
    </lineage>
</organism>
<keyword evidence="2" id="KW-1185">Reference proteome</keyword>
<dbReference type="OMA" id="LERSKYW"/>
<gene>
    <name evidence="1" type="ORF">ETH_00029180</name>
</gene>
<dbReference type="GeneID" id="25254929"/>
<reference evidence="1" key="1">
    <citation type="submission" date="2013-10" db="EMBL/GenBank/DDBJ databases">
        <title>Genomic analysis of the causative agents of coccidiosis in chickens.</title>
        <authorList>
            <person name="Reid A.J."/>
            <person name="Blake D."/>
            <person name="Billington K."/>
            <person name="Browne H."/>
            <person name="Dunn M."/>
            <person name="Hung S."/>
            <person name="Kawahara F."/>
            <person name="Miranda-Saavedra D."/>
            <person name="Mourier T."/>
            <person name="Nagra H."/>
            <person name="Otto T.D."/>
            <person name="Rawlings N."/>
            <person name="Sanchez A."/>
            <person name="Sanders M."/>
            <person name="Subramaniam C."/>
            <person name="Tay Y."/>
            <person name="Dear P."/>
            <person name="Doerig C."/>
            <person name="Gruber A."/>
            <person name="Parkinson J."/>
            <person name="Shirley M."/>
            <person name="Wan K.L."/>
            <person name="Berriman M."/>
            <person name="Tomley F."/>
            <person name="Pain A."/>
        </authorList>
    </citation>
    <scope>NUCLEOTIDE SEQUENCE [LARGE SCALE GENOMIC DNA]</scope>
    <source>
        <strain evidence="1">Houghton</strain>
    </source>
</reference>
<dbReference type="EMBL" id="HG674134">
    <property type="protein sequence ID" value="CDJ38977.1"/>
    <property type="molecule type" value="Genomic_DNA"/>
</dbReference>
<dbReference type="Proteomes" id="UP000030747">
    <property type="component" value="Unassembled WGS sequence"/>
</dbReference>
<name>U6KLL7_EIMTE</name>
<dbReference type="RefSeq" id="XP_013229732.1">
    <property type="nucleotide sequence ID" value="XM_013374278.1"/>
</dbReference>
<dbReference type="AlphaFoldDB" id="U6KLL7"/>
<dbReference type="VEuPathDB" id="ToxoDB:ETH2_1326000"/>